<name>A0A8J2PGU7_9HEXA</name>
<feature type="compositionally biased region" description="Polar residues" evidence="1">
    <location>
        <begin position="56"/>
        <end position="77"/>
    </location>
</feature>
<sequence length="461" mass="52031">MEESQQRKYRRQVDRETSAELSLLKSLRNQEPILKTTRPVLLHSKETTRLPESEIATHSNANEINSDQSHCFQSNWGKYSPEPNSSDKTTSDSDESESDGNDHSESEDHDSDEERISFIQFIISEMYSIVTYPDEQNSTALVSTSWISLITKWPPYKSSTKFDASVRNRETPGPEWSSCRCRVLKSYGQLSPRNDYTFARTHGLTRSNVSSDLNEMEDDGLQSRIQCFKSVPNDDTYSDSFDVRPKKRKQMPASTGMFRLPSPPLPLRRVSQAFSRASSNPEIIFSEIGSNTTNSSGITTVEPTPGGVIMCVEKSTQTDLFEGSSLGDTAFQAYIVKKFNEIKGIVNQVRDLALNITVSYNFHQRNDVAESNLDENDEFDTFLPISSEKNLKAFDASLVEVSKKQKLAIQESKKKPLQESTLADFEKSISAYIVHAADRSKKKGRKNSVPQDKSFNQSENE</sequence>
<feature type="compositionally biased region" description="Basic and acidic residues" evidence="1">
    <location>
        <begin position="100"/>
        <end position="112"/>
    </location>
</feature>
<evidence type="ECO:0000313" key="2">
    <source>
        <dbReference type="EMBL" id="CAG7829363.1"/>
    </source>
</evidence>
<feature type="region of interest" description="Disordered" evidence="1">
    <location>
        <begin position="238"/>
        <end position="262"/>
    </location>
</feature>
<evidence type="ECO:0000256" key="1">
    <source>
        <dbReference type="SAM" id="MobiDB-lite"/>
    </source>
</evidence>
<feature type="region of interest" description="Disordered" evidence="1">
    <location>
        <begin position="438"/>
        <end position="461"/>
    </location>
</feature>
<dbReference type="Proteomes" id="UP000708208">
    <property type="component" value="Unassembled WGS sequence"/>
</dbReference>
<evidence type="ECO:0000313" key="3">
    <source>
        <dbReference type="Proteomes" id="UP000708208"/>
    </source>
</evidence>
<dbReference type="OrthoDB" id="8180383at2759"/>
<dbReference type="EMBL" id="CAJVCH010551184">
    <property type="protein sequence ID" value="CAG7829363.1"/>
    <property type="molecule type" value="Genomic_DNA"/>
</dbReference>
<proteinExistence type="predicted"/>
<accession>A0A8J2PGU7</accession>
<keyword evidence="3" id="KW-1185">Reference proteome</keyword>
<comment type="caution">
    <text evidence="2">The sequence shown here is derived from an EMBL/GenBank/DDBJ whole genome shotgun (WGS) entry which is preliminary data.</text>
</comment>
<gene>
    <name evidence="2" type="ORF">AFUS01_LOCUS39229</name>
</gene>
<feature type="compositionally biased region" description="Basic and acidic residues" evidence="1">
    <location>
        <begin position="43"/>
        <end position="52"/>
    </location>
</feature>
<feature type="compositionally biased region" description="Polar residues" evidence="1">
    <location>
        <begin position="448"/>
        <end position="461"/>
    </location>
</feature>
<organism evidence="2 3">
    <name type="scientific">Allacma fusca</name>
    <dbReference type="NCBI Taxonomy" id="39272"/>
    <lineage>
        <taxon>Eukaryota</taxon>
        <taxon>Metazoa</taxon>
        <taxon>Ecdysozoa</taxon>
        <taxon>Arthropoda</taxon>
        <taxon>Hexapoda</taxon>
        <taxon>Collembola</taxon>
        <taxon>Symphypleona</taxon>
        <taxon>Sminthuridae</taxon>
        <taxon>Allacma</taxon>
    </lineage>
</organism>
<dbReference type="AlphaFoldDB" id="A0A8J2PGU7"/>
<protein>
    <submittedName>
        <fullName evidence="2">Uncharacterized protein</fullName>
    </submittedName>
</protein>
<feature type="region of interest" description="Disordered" evidence="1">
    <location>
        <begin position="28"/>
        <end position="112"/>
    </location>
</feature>
<reference evidence="2" key="1">
    <citation type="submission" date="2021-06" db="EMBL/GenBank/DDBJ databases">
        <authorList>
            <person name="Hodson N. C."/>
            <person name="Mongue J. A."/>
            <person name="Jaron S. K."/>
        </authorList>
    </citation>
    <scope>NUCLEOTIDE SEQUENCE</scope>
</reference>